<evidence type="ECO:0000313" key="2">
    <source>
        <dbReference type="Proteomes" id="UP000177967"/>
    </source>
</evidence>
<gene>
    <name evidence="1" type="ORF">A2782_01275</name>
</gene>
<protein>
    <submittedName>
        <fullName evidence="1">Uncharacterized protein</fullName>
    </submittedName>
</protein>
<comment type="caution">
    <text evidence="1">The sequence shown here is derived from an EMBL/GenBank/DDBJ whole genome shotgun (WGS) entry which is preliminary data.</text>
</comment>
<organism evidence="1 2">
    <name type="scientific">Candidatus Blackburnbacteria bacterium RIFCSPHIGHO2_01_FULL_43_15b</name>
    <dbReference type="NCBI Taxonomy" id="1797513"/>
    <lineage>
        <taxon>Bacteria</taxon>
        <taxon>Candidatus Blackburniibacteriota</taxon>
    </lineage>
</organism>
<dbReference type="Proteomes" id="UP000177967">
    <property type="component" value="Unassembled WGS sequence"/>
</dbReference>
<dbReference type="AlphaFoldDB" id="A0A1G1V164"/>
<name>A0A1G1V164_9BACT</name>
<sequence length="123" mass="13619">MMWSEAVGEHFECTEAGSARTCGALGRENVGMSNHISNEKLDPRKSKVSVAMAINHGLGDPKAMVRTAADGKPVNIPARAPMCDGVTEEKRLRVLMVWRRALQEMYSWKIRNAAFNGEFRGRA</sequence>
<proteinExistence type="predicted"/>
<reference evidence="1 2" key="1">
    <citation type="journal article" date="2016" name="Nat. Commun.">
        <title>Thousands of microbial genomes shed light on interconnected biogeochemical processes in an aquifer system.</title>
        <authorList>
            <person name="Anantharaman K."/>
            <person name="Brown C.T."/>
            <person name="Hug L.A."/>
            <person name="Sharon I."/>
            <person name="Castelle C.J."/>
            <person name="Probst A.J."/>
            <person name="Thomas B.C."/>
            <person name="Singh A."/>
            <person name="Wilkins M.J."/>
            <person name="Karaoz U."/>
            <person name="Brodie E.L."/>
            <person name="Williams K.H."/>
            <person name="Hubbard S.S."/>
            <person name="Banfield J.F."/>
        </authorList>
    </citation>
    <scope>NUCLEOTIDE SEQUENCE [LARGE SCALE GENOMIC DNA]</scope>
</reference>
<evidence type="ECO:0000313" key="1">
    <source>
        <dbReference type="EMBL" id="OGY09129.1"/>
    </source>
</evidence>
<accession>A0A1G1V164</accession>
<dbReference type="EMBL" id="MHBW01000015">
    <property type="protein sequence ID" value="OGY09129.1"/>
    <property type="molecule type" value="Genomic_DNA"/>
</dbReference>